<protein>
    <submittedName>
        <fullName evidence="1">15807_t:CDS:1</fullName>
    </submittedName>
</protein>
<keyword evidence="2" id="KW-1185">Reference proteome</keyword>
<dbReference type="Proteomes" id="UP000789405">
    <property type="component" value="Unassembled WGS sequence"/>
</dbReference>
<evidence type="ECO:0000313" key="1">
    <source>
        <dbReference type="EMBL" id="CAG8786259.1"/>
    </source>
</evidence>
<name>A0A9N9P2N2_9GLOM</name>
<evidence type="ECO:0000313" key="2">
    <source>
        <dbReference type="Proteomes" id="UP000789405"/>
    </source>
</evidence>
<sequence length="216" mass="24871">MGNQTPYDPPISLAVGCVKKLGNAIKYKDKINGVWYNDSNTNPGRPIISNHFGCITYLYQIALFDKHDKPMNNYITVDEDDLNLIKKHKWYLSNEIVVNENGVALTEILTSTTNVKLKEGKKCFSRKNLVICNDSINNEDIYIFTKIKKKDEILGMEIYCPLYPDKSFFKVVNEDYSIQESQIYALIEAIKNFSIFDKPLNIFTSNKNICSLWNND</sequence>
<dbReference type="AlphaFoldDB" id="A0A9N9P2N2"/>
<proteinExistence type="predicted"/>
<feature type="non-terminal residue" evidence="1">
    <location>
        <position position="1"/>
    </location>
</feature>
<dbReference type="EMBL" id="CAJVPY010024160">
    <property type="protein sequence ID" value="CAG8786259.1"/>
    <property type="molecule type" value="Genomic_DNA"/>
</dbReference>
<feature type="non-terminal residue" evidence="1">
    <location>
        <position position="216"/>
    </location>
</feature>
<comment type="caution">
    <text evidence="1">The sequence shown here is derived from an EMBL/GenBank/DDBJ whole genome shotgun (WGS) entry which is preliminary data.</text>
</comment>
<reference evidence="1" key="1">
    <citation type="submission" date="2021-06" db="EMBL/GenBank/DDBJ databases">
        <authorList>
            <person name="Kallberg Y."/>
            <person name="Tangrot J."/>
            <person name="Rosling A."/>
        </authorList>
    </citation>
    <scope>NUCLEOTIDE SEQUENCE</scope>
    <source>
        <strain evidence="1">MA453B</strain>
    </source>
</reference>
<dbReference type="OrthoDB" id="10309067at2759"/>
<organism evidence="1 2">
    <name type="scientific">Dentiscutata erythropus</name>
    <dbReference type="NCBI Taxonomy" id="1348616"/>
    <lineage>
        <taxon>Eukaryota</taxon>
        <taxon>Fungi</taxon>
        <taxon>Fungi incertae sedis</taxon>
        <taxon>Mucoromycota</taxon>
        <taxon>Glomeromycotina</taxon>
        <taxon>Glomeromycetes</taxon>
        <taxon>Diversisporales</taxon>
        <taxon>Gigasporaceae</taxon>
        <taxon>Dentiscutata</taxon>
    </lineage>
</organism>
<gene>
    <name evidence="1" type="ORF">DERYTH_LOCUS20466</name>
</gene>
<accession>A0A9N9P2N2</accession>